<keyword evidence="2" id="KW-0539">Nucleus</keyword>
<comment type="caution">
    <text evidence="4">The sequence shown here is derived from an EMBL/GenBank/DDBJ whole genome shotgun (WGS) entry which is preliminary data.</text>
</comment>
<proteinExistence type="predicted"/>
<organism evidence="4 5">
    <name type="scientific">Novymonas esmeraldas</name>
    <dbReference type="NCBI Taxonomy" id="1808958"/>
    <lineage>
        <taxon>Eukaryota</taxon>
        <taxon>Discoba</taxon>
        <taxon>Euglenozoa</taxon>
        <taxon>Kinetoplastea</taxon>
        <taxon>Metakinetoplastina</taxon>
        <taxon>Trypanosomatida</taxon>
        <taxon>Trypanosomatidae</taxon>
        <taxon>Novymonas</taxon>
    </lineage>
</organism>
<evidence type="ECO:0000256" key="2">
    <source>
        <dbReference type="ARBA" id="ARBA00023242"/>
    </source>
</evidence>
<evidence type="ECO:0000256" key="3">
    <source>
        <dbReference type="SAM" id="MobiDB-lite"/>
    </source>
</evidence>
<protein>
    <submittedName>
        <fullName evidence="4">Uncharacterized protein</fullName>
    </submittedName>
</protein>
<dbReference type="InterPro" id="IPR052414">
    <property type="entry name" value="U3_snoRNA-assoc_WDR"/>
</dbReference>
<name>A0AAW0EMK0_9TRYP</name>
<feature type="compositionally biased region" description="Acidic residues" evidence="3">
    <location>
        <begin position="1085"/>
        <end position="1103"/>
    </location>
</feature>
<reference evidence="4 5" key="1">
    <citation type="journal article" date="2021" name="MBio">
        <title>A New Model Trypanosomatid, Novymonas esmeraldas: Genomic Perception of Its 'Candidatus Pandoraea novymonadis' Endosymbiont.</title>
        <authorList>
            <person name="Zakharova A."/>
            <person name="Saura A."/>
            <person name="Butenko A."/>
            <person name="Podesvova L."/>
            <person name="Warmusova S."/>
            <person name="Kostygov A.Y."/>
            <person name="Nenarokova A."/>
            <person name="Lukes J."/>
            <person name="Opperdoes F.R."/>
            <person name="Yurchenko V."/>
        </authorList>
    </citation>
    <scope>NUCLEOTIDE SEQUENCE [LARGE SCALE GENOMIC DNA]</scope>
    <source>
        <strain evidence="4 5">E262AT.01</strain>
    </source>
</reference>
<feature type="compositionally biased region" description="Low complexity" evidence="3">
    <location>
        <begin position="704"/>
        <end position="729"/>
    </location>
</feature>
<feature type="compositionally biased region" description="Low complexity" evidence="3">
    <location>
        <begin position="997"/>
        <end position="1007"/>
    </location>
</feature>
<dbReference type="GO" id="GO:0005730">
    <property type="term" value="C:nucleolus"/>
    <property type="evidence" value="ECO:0007669"/>
    <property type="project" value="TreeGrafter"/>
</dbReference>
<comment type="subcellular location">
    <subcellularLocation>
        <location evidence="1">Nucleus</location>
    </subcellularLocation>
</comment>
<dbReference type="AlphaFoldDB" id="A0AAW0EMK0"/>
<dbReference type="Proteomes" id="UP001430356">
    <property type="component" value="Unassembled WGS sequence"/>
</dbReference>
<evidence type="ECO:0000313" key="5">
    <source>
        <dbReference type="Proteomes" id="UP001430356"/>
    </source>
</evidence>
<feature type="compositionally biased region" description="Gly residues" evidence="3">
    <location>
        <begin position="605"/>
        <end position="615"/>
    </location>
</feature>
<gene>
    <name evidence="4" type="ORF">NESM_000355800</name>
</gene>
<feature type="compositionally biased region" description="Low complexity" evidence="3">
    <location>
        <begin position="1067"/>
        <end position="1084"/>
    </location>
</feature>
<dbReference type="InterPro" id="IPR036322">
    <property type="entry name" value="WD40_repeat_dom_sf"/>
</dbReference>
<dbReference type="InterPro" id="IPR015943">
    <property type="entry name" value="WD40/YVTN_repeat-like_dom_sf"/>
</dbReference>
<feature type="region of interest" description="Disordered" evidence="3">
    <location>
        <begin position="593"/>
        <end position="618"/>
    </location>
</feature>
<dbReference type="Gene3D" id="2.130.10.10">
    <property type="entry name" value="YVTN repeat-like/Quinoprotein amine dehydrogenase"/>
    <property type="match status" value="1"/>
</dbReference>
<feature type="compositionally biased region" description="Acidic residues" evidence="3">
    <location>
        <begin position="1112"/>
        <end position="1126"/>
    </location>
</feature>
<feature type="compositionally biased region" description="Acidic residues" evidence="3">
    <location>
        <begin position="1054"/>
        <end position="1066"/>
    </location>
</feature>
<feature type="region of interest" description="Disordered" evidence="3">
    <location>
        <begin position="997"/>
        <end position="1151"/>
    </location>
</feature>
<keyword evidence="5" id="KW-1185">Reference proteome</keyword>
<dbReference type="GO" id="GO:0000462">
    <property type="term" value="P:maturation of SSU-rRNA from tricistronic rRNA transcript (SSU-rRNA, 5.8S rRNA, LSU-rRNA)"/>
    <property type="evidence" value="ECO:0007669"/>
    <property type="project" value="TreeGrafter"/>
</dbReference>
<evidence type="ECO:0000313" key="4">
    <source>
        <dbReference type="EMBL" id="KAK7194396.1"/>
    </source>
</evidence>
<dbReference type="PANTHER" id="PTHR44267:SF1">
    <property type="entry name" value="WD REPEAT-CONTAINING PROTEIN 43"/>
    <property type="match status" value="1"/>
</dbReference>
<dbReference type="SUPFAM" id="SSF50978">
    <property type="entry name" value="WD40 repeat-like"/>
    <property type="match status" value="1"/>
</dbReference>
<dbReference type="EMBL" id="JAECZO010000036">
    <property type="protein sequence ID" value="KAK7194396.1"/>
    <property type="molecule type" value="Genomic_DNA"/>
</dbReference>
<accession>A0AAW0EMK0</accession>
<dbReference type="PANTHER" id="PTHR44267">
    <property type="entry name" value="WD REPEAT-CONTAINING PROTEIN 43"/>
    <property type="match status" value="1"/>
</dbReference>
<feature type="region of interest" description="Disordered" evidence="3">
    <location>
        <begin position="921"/>
        <end position="971"/>
    </location>
</feature>
<feature type="region of interest" description="Disordered" evidence="3">
    <location>
        <begin position="704"/>
        <end position="736"/>
    </location>
</feature>
<sequence length="1151" mass="119726">MTERSLLLKCDFAEPYFIVGTDFPAARVFDTSSSALVAVVELPLRSRAVSLAALTLTSVALCRSDETMSRRGPVRHRAEALVDDGVSSFHAAVGLSNGTVLLHDIRRDAPLAHTQVSETQQPILSLRMCGGYVFCLAANHTMYAVRIHDAAAGPCLRVRVPPDASSIAVTAVTPAAGSGVTAPHQVWRVLVAGPTNALYEVRALAGGGGVDGAAADAPQVHATKLLAFPSQGTSAEFAWVSSDAAARGGGGGAVSDAPVSLPAITASAQDGAVRIWDMQYTPSTASLMAGVDGVAAASTAVVARCRRTLLCGQRILHVSVLAGAARRGQYVMATTLTGSVLLWSLGDALLPPVAEPVPLRPDVVLVSAAAAGRLLFAALRTTTGAAAGGSGGGAAAAATTAAAPDPLQGLDVTLLRGRFALPLFETINVGDAVAVAAAAPPTPARASAESTSARRTALATLALGVAGANSSAVAVVELALSTTSASVLADQRDADYLLQHTTDAATSALVVVDTVWASHQQQQQQIAAKARQVMTDAFRAPQLHHAKSIEDLPVKQFTLEQRLQQVARDEAQRRRRHAATATAAAAVGAEANNAGDHDEDDEHLAGGGGGGGGAKAGRSAVSHHALGLATVPLYQALHANDTSAVMDLLNMSARSTEGMRATVLSLQLPYCLQLLHVISDRLGMCSKAVEKVAPLPADASSAADVDNVSAEAQRGNAAGAPEAASAPRADGSATANGVGARSATLRGGMAAFPLRSSLLEWIDAIVHYRGSELLALQRDMDAQAATAPDGVAAASTTASPPRDYLAPILHHYERLSSQYDKLAVLYGRLSIFKSVRPSQTNEFVNIPRRSIASNVEMGRLTSGAGGNPPTSDTASKRRLHLAGRSGVVADDVLFPVMFKESRARSGHRVVRVRSKVEIDAKRRARHGTDAALQKRARAMARAQLRSAKPGRSSILDDDSETKRGGGGPDVMDQIMMAEMEGHGGELDLDALEAMDLADGTSSDGSVSSDEDAETDGTADSADADANARRRARQTPRKERTATEAMLADEGHGEESEDEDEALDSSEVEFSSGSDDAVNSDAADSGAEDSDEETDSDSNDEERESGDALASDESSDEDDEDGMDDAMQELLARHEDDDDRTERRKAKKVRTD</sequence>
<feature type="compositionally biased region" description="Basic residues" evidence="3">
    <location>
        <begin position="1142"/>
        <end position="1151"/>
    </location>
</feature>
<evidence type="ECO:0000256" key="1">
    <source>
        <dbReference type="ARBA" id="ARBA00004123"/>
    </source>
</evidence>